<protein>
    <submittedName>
        <fullName evidence="2">Uncharacterized protein</fullName>
    </submittedName>
</protein>
<proteinExistence type="predicted"/>
<dbReference type="Proteomes" id="UP001595075">
    <property type="component" value="Unassembled WGS sequence"/>
</dbReference>
<feature type="region of interest" description="Disordered" evidence="1">
    <location>
        <begin position="1"/>
        <end position="62"/>
    </location>
</feature>
<evidence type="ECO:0000313" key="2">
    <source>
        <dbReference type="EMBL" id="KAL2071861.1"/>
    </source>
</evidence>
<feature type="compositionally biased region" description="Low complexity" evidence="1">
    <location>
        <begin position="38"/>
        <end position="54"/>
    </location>
</feature>
<keyword evidence="3" id="KW-1185">Reference proteome</keyword>
<comment type="caution">
    <text evidence="2">The sequence shown here is derived from an EMBL/GenBank/DDBJ whole genome shotgun (WGS) entry which is preliminary data.</text>
</comment>
<reference evidence="2 3" key="1">
    <citation type="journal article" date="2024" name="Commun. Biol.">
        <title>Comparative genomic analysis of thermophilic fungi reveals convergent evolutionary adaptations and gene losses.</title>
        <authorList>
            <person name="Steindorff A.S."/>
            <person name="Aguilar-Pontes M.V."/>
            <person name="Robinson A.J."/>
            <person name="Andreopoulos B."/>
            <person name="LaButti K."/>
            <person name="Kuo A."/>
            <person name="Mondo S."/>
            <person name="Riley R."/>
            <person name="Otillar R."/>
            <person name="Haridas S."/>
            <person name="Lipzen A."/>
            <person name="Grimwood J."/>
            <person name="Schmutz J."/>
            <person name="Clum A."/>
            <person name="Reid I.D."/>
            <person name="Moisan M.C."/>
            <person name="Butler G."/>
            <person name="Nguyen T.T.M."/>
            <person name="Dewar K."/>
            <person name="Conant G."/>
            <person name="Drula E."/>
            <person name="Henrissat B."/>
            <person name="Hansel C."/>
            <person name="Singer S."/>
            <person name="Hutchinson M.I."/>
            <person name="de Vries R.P."/>
            <person name="Natvig D.O."/>
            <person name="Powell A.J."/>
            <person name="Tsang A."/>
            <person name="Grigoriev I.V."/>
        </authorList>
    </citation>
    <scope>NUCLEOTIDE SEQUENCE [LARGE SCALE GENOMIC DNA]</scope>
    <source>
        <strain evidence="2 3">CBS 494.80</strain>
    </source>
</reference>
<dbReference type="EMBL" id="JAZHXI010000005">
    <property type="protein sequence ID" value="KAL2071861.1"/>
    <property type="molecule type" value="Genomic_DNA"/>
</dbReference>
<organism evidence="2 3">
    <name type="scientific">Oculimacula yallundae</name>
    <dbReference type="NCBI Taxonomy" id="86028"/>
    <lineage>
        <taxon>Eukaryota</taxon>
        <taxon>Fungi</taxon>
        <taxon>Dikarya</taxon>
        <taxon>Ascomycota</taxon>
        <taxon>Pezizomycotina</taxon>
        <taxon>Leotiomycetes</taxon>
        <taxon>Helotiales</taxon>
        <taxon>Ploettnerulaceae</taxon>
        <taxon>Oculimacula</taxon>
    </lineage>
</organism>
<evidence type="ECO:0000256" key="1">
    <source>
        <dbReference type="SAM" id="MobiDB-lite"/>
    </source>
</evidence>
<sequence length="124" mass="13454">MPSQSRCLSKSSPRPNQLSGENAMDCLVTAIRSPDVFSPSISNPSSNSQSPSKKSASREPVGIIRYARSSEKDTCMPSPSFLHPPCRSRHLLGLRAQDIRITSIQDSHSRATVELTASSSELNL</sequence>
<name>A0ABR4CPF5_9HELO</name>
<accession>A0ABR4CPF5</accession>
<gene>
    <name evidence="2" type="ORF">VTL71DRAFT_13096</name>
</gene>
<feature type="compositionally biased region" description="Polar residues" evidence="1">
    <location>
        <begin position="1"/>
        <end position="20"/>
    </location>
</feature>
<evidence type="ECO:0000313" key="3">
    <source>
        <dbReference type="Proteomes" id="UP001595075"/>
    </source>
</evidence>